<sequence length="551" mass="62233">MYDILDHFQVEHPTLQIIIEWLLSAFRERALLFSWIHMIISALFPIYIGAHASLSCPPSANKPEKRENKYGLQDDDDDEIDTVLPDMPGLQPSDAIVFPIMAGLVLSGLYLLIKWLDDPKLLNRALNLYLSFVGVIGVSRLATDSLNVVTTFIFPSFWSTKKEIFLVDVPSELEITSSNPRQAQSNLKLINRNRNPFPGPFSSIGFSSSMLSKIWFFRSLLMKRWILRGYIQNTYHAAHRVRLSDLLGFIFGLLTIILYNLIDHSWWHTNLIAFGFCYGTLQLMSPTTFWTGSLVLFGLFLYDIIMVFYTPLMVTVASSLDVPIKLIIPGPGRGSMLGLGDIVLPGIVVALALRFDLYLHYVRMQKQASPDANGSIRVLKPNYLEATGTWGERFWSSGLDSKLTNETSFYAGQFHKVYFWISMAGYVLGLIVTLTVLNITKHAQPALLYLVPGVLGMLWGAAWIRGDLPIMWEYTEDGVWGTNTLVDNKEKSRVQGGQDEKSMFVFGTNSHENDAKVTNFTEPCKKVGVKEKLNKHVFLFSLTACRTSLKK</sequence>
<evidence type="ECO:0000256" key="7">
    <source>
        <dbReference type="ARBA" id="ARBA00023136"/>
    </source>
</evidence>
<accession>A0A383UJZ3</accession>
<evidence type="ECO:0000256" key="6">
    <source>
        <dbReference type="ARBA" id="ARBA00022989"/>
    </source>
</evidence>
<feature type="transmembrane region" description="Helical" evidence="8">
    <location>
        <begin position="446"/>
        <end position="464"/>
    </location>
</feature>
<dbReference type="PANTHER" id="PTHR12174">
    <property type="entry name" value="SIGNAL PEPTIDE PEPTIDASE"/>
    <property type="match status" value="1"/>
</dbReference>
<feature type="transmembrane region" description="Helical" evidence="8">
    <location>
        <begin position="30"/>
        <end position="50"/>
    </location>
</feature>
<evidence type="ECO:0008006" key="11">
    <source>
        <dbReference type="Google" id="ProtNLM"/>
    </source>
</evidence>
<keyword evidence="7 8" id="KW-0472">Membrane</keyword>
<feature type="transmembrane region" description="Helical" evidence="8">
    <location>
        <begin position="95"/>
        <end position="113"/>
    </location>
</feature>
<dbReference type="GO" id="GO:0098553">
    <property type="term" value="C:lumenal side of endoplasmic reticulum membrane"/>
    <property type="evidence" value="ECO:0007669"/>
    <property type="project" value="TreeGrafter"/>
</dbReference>
<dbReference type="GO" id="GO:0042500">
    <property type="term" value="F:aspartic endopeptidase activity, intramembrane cleaving"/>
    <property type="evidence" value="ECO:0007669"/>
    <property type="project" value="InterPro"/>
</dbReference>
<dbReference type="GO" id="GO:0006465">
    <property type="term" value="P:signal peptide processing"/>
    <property type="evidence" value="ECO:0007669"/>
    <property type="project" value="TreeGrafter"/>
</dbReference>
<feature type="transmembrane region" description="Helical" evidence="8">
    <location>
        <begin position="293"/>
        <end position="316"/>
    </location>
</feature>
<evidence type="ECO:0000313" key="9">
    <source>
        <dbReference type="EMBL" id="SZF00048.1"/>
    </source>
</evidence>
<feature type="transmembrane region" description="Helical" evidence="8">
    <location>
        <begin position="125"/>
        <end position="142"/>
    </location>
</feature>
<evidence type="ECO:0000313" key="10">
    <source>
        <dbReference type="Proteomes" id="UP000275772"/>
    </source>
</evidence>
<evidence type="ECO:0000256" key="3">
    <source>
        <dbReference type="ARBA" id="ARBA00022692"/>
    </source>
</evidence>
<dbReference type="PANTHER" id="PTHR12174:SF23">
    <property type="entry name" value="MINOR HISTOCOMPATIBILITY ANTIGEN H13"/>
    <property type="match status" value="1"/>
</dbReference>
<feature type="transmembrane region" description="Helical" evidence="8">
    <location>
        <begin position="336"/>
        <end position="357"/>
    </location>
</feature>
<comment type="subcellular location">
    <subcellularLocation>
        <location evidence="1">Endoplasmic reticulum membrane</location>
        <topology evidence="1">Multi-pass membrane protein</topology>
    </subcellularLocation>
</comment>
<evidence type="ECO:0000256" key="2">
    <source>
        <dbReference type="ARBA" id="ARBA00006859"/>
    </source>
</evidence>
<feature type="transmembrane region" description="Helical" evidence="8">
    <location>
        <begin position="417"/>
        <end position="440"/>
    </location>
</feature>
<protein>
    <recommendedName>
        <fullName evidence="11">Signal peptide peptidase</fullName>
    </recommendedName>
</protein>
<keyword evidence="5" id="KW-0256">Endoplasmic reticulum</keyword>
<gene>
    <name evidence="9" type="ORF">BLGHR1_10772</name>
</gene>
<organism evidence="9 10">
    <name type="scientific">Blumeria hordei</name>
    <name type="common">Barley powdery mildew</name>
    <name type="synonym">Blumeria graminis f. sp. hordei</name>
    <dbReference type="NCBI Taxonomy" id="2867405"/>
    <lineage>
        <taxon>Eukaryota</taxon>
        <taxon>Fungi</taxon>
        <taxon>Dikarya</taxon>
        <taxon>Ascomycota</taxon>
        <taxon>Pezizomycotina</taxon>
        <taxon>Leotiomycetes</taxon>
        <taxon>Erysiphales</taxon>
        <taxon>Erysiphaceae</taxon>
        <taxon>Blumeria</taxon>
    </lineage>
</organism>
<keyword evidence="3 8" id="KW-0812">Transmembrane</keyword>
<reference evidence="9 10" key="1">
    <citation type="submission" date="2017-11" db="EMBL/GenBank/DDBJ databases">
        <authorList>
            <person name="Kracher B."/>
        </authorList>
    </citation>
    <scope>NUCLEOTIDE SEQUENCE [LARGE SCALE GENOMIC DNA]</scope>
    <source>
        <strain evidence="9 10">RACE1</strain>
    </source>
</reference>
<dbReference type="InterPro" id="IPR006639">
    <property type="entry name" value="Preselin/SPP"/>
</dbReference>
<evidence type="ECO:0000256" key="1">
    <source>
        <dbReference type="ARBA" id="ARBA00004477"/>
    </source>
</evidence>
<dbReference type="Pfam" id="PF04258">
    <property type="entry name" value="Peptidase_A22B"/>
    <property type="match status" value="1"/>
</dbReference>
<dbReference type="AlphaFoldDB" id="A0A383UJZ3"/>
<keyword evidence="6 8" id="KW-1133">Transmembrane helix</keyword>
<dbReference type="GO" id="GO:0033619">
    <property type="term" value="P:membrane protein proteolysis"/>
    <property type="evidence" value="ECO:0007669"/>
    <property type="project" value="TreeGrafter"/>
</dbReference>
<dbReference type="InterPro" id="IPR007369">
    <property type="entry name" value="Peptidase_A22B_SPP"/>
</dbReference>
<feature type="transmembrane region" description="Helical" evidence="8">
    <location>
        <begin position="241"/>
        <end position="259"/>
    </location>
</feature>
<evidence type="ECO:0000256" key="8">
    <source>
        <dbReference type="SAM" id="Phobius"/>
    </source>
</evidence>
<dbReference type="Proteomes" id="UP000275772">
    <property type="component" value="Unassembled WGS sequence"/>
</dbReference>
<name>A0A383UJZ3_BLUHO</name>
<feature type="transmembrane region" description="Helical" evidence="8">
    <location>
        <begin position="201"/>
        <end position="221"/>
    </location>
</feature>
<evidence type="ECO:0000256" key="4">
    <source>
        <dbReference type="ARBA" id="ARBA00022801"/>
    </source>
</evidence>
<comment type="similarity">
    <text evidence="2">Belongs to the peptidase A22B family.</text>
</comment>
<dbReference type="VEuPathDB" id="FungiDB:BLGHR1_10772"/>
<dbReference type="GO" id="GO:0098554">
    <property type="term" value="C:cytoplasmic side of endoplasmic reticulum membrane"/>
    <property type="evidence" value="ECO:0007669"/>
    <property type="project" value="TreeGrafter"/>
</dbReference>
<proteinExistence type="inferred from homology"/>
<keyword evidence="4" id="KW-0378">Hydrolase</keyword>
<evidence type="ECO:0000256" key="5">
    <source>
        <dbReference type="ARBA" id="ARBA00022824"/>
    </source>
</evidence>
<dbReference type="EMBL" id="UNSH01000007">
    <property type="protein sequence ID" value="SZF00048.1"/>
    <property type="molecule type" value="Genomic_DNA"/>
</dbReference>
<dbReference type="SMART" id="SM00730">
    <property type="entry name" value="PSN"/>
    <property type="match status" value="1"/>
</dbReference>